<accession>A0A840ATI5</accession>
<dbReference type="GO" id="GO:0031072">
    <property type="term" value="F:heat shock protein binding"/>
    <property type="evidence" value="ECO:0007669"/>
    <property type="project" value="TreeGrafter"/>
</dbReference>
<dbReference type="PROSITE" id="PS50076">
    <property type="entry name" value="DNAJ_2"/>
    <property type="match status" value="1"/>
</dbReference>
<evidence type="ECO:0000256" key="2">
    <source>
        <dbReference type="SAM" id="MobiDB-lite"/>
    </source>
</evidence>
<sequence>MAEKSNLAEKPSLYVELGIEQSASAAEIDKAYRQRARKAHPDTGGSSEAFHALSHAHAVLSDPERRKAYDETGYEGELISENIAARAMERIHELVASVLDSELPFEGVDLVAAIRDTLVKQKAEIASGVKKLERQAKRAEALATRFKKGSGDNFIRGLLERRAADTRQNAEKTRQEEAVFAKAIELLADYSFDHEKPAPRTAETFARRPAPSPNADRPAAGSQAK</sequence>
<comment type="caution">
    <text evidence="4">The sequence shown here is derived from an EMBL/GenBank/DDBJ whole genome shotgun (WGS) entry which is preliminary data.</text>
</comment>
<feature type="domain" description="J" evidence="3">
    <location>
        <begin position="12"/>
        <end position="73"/>
    </location>
</feature>
<dbReference type="InterPro" id="IPR052594">
    <property type="entry name" value="J_domain-containing_protein"/>
</dbReference>
<dbReference type="InterPro" id="IPR001623">
    <property type="entry name" value="DnaJ_domain"/>
</dbReference>
<dbReference type="SMART" id="SM00271">
    <property type="entry name" value="DnaJ"/>
    <property type="match status" value="1"/>
</dbReference>
<dbReference type="InterPro" id="IPR018253">
    <property type="entry name" value="DnaJ_domain_CS"/>
</dbReference>
<dbReference type="Pfam" id="PF00226">
    <property type="entry name" value="DnaJ"/>
    <property type="match status" value="1"/>
</dbReference>
<proteinExistence type="predicted"/>
<reference evidence="4 5" key="1">
    <citation type="submission" date="2020-08" db="EMBL/GenBank/DDBJ databases">
        <title>Genomic Encyclopedia of Type Strains, Phase IV (KMG-IV): sequencing the most valuable type-strain genomes for metagenomic binning, comparative biology and taxonomic classification.</title>
        <authorList>
            <person name="Goeker M."/>
        </authorList>
    </citation>
    <scope>NUCLEOTIDE SEQUENCE [LARGE SCALE GENOMIC DNA]</scope>
    <source>
        <strain evidence="4 5">DSM 25966</strain>
    </source>
</reference>
<dbReference type="AlphaFoldDB" id="A0A840ATI5"/>
<dbReference type="SUPFAM" id="SSF46565">
    <property type="entry name" value="Chaperone J-domain"/>
    <property type="match status" value="1"/>
</dbReference>
<dbReference type="PANTHER" id="PTHR44144">
    <property type="entry name" value="DNAJ HOMOLOG SUBFAMILY C MEMBER 9"/>
    <property type="match status" value="1"/>
</dbReference>
<dbReference type="PROSITE" id="PS00636">
    <property type="entry name" value="DNAJ_1"/>
    <property type="match status" value="1"/>
</dbReference>
<feature type="region of interest" description="Disordered" evidence="2">
    <location>
        <begin position="32"/>
        <end position="67"/>
    </location>
</feature>
<dbReference type="EMBL" id="JACIDS010000006">
    <property type="protein sequence ID" value="MBB3933569.1"/>
    <property type="molecule type" value="Genomic_DNA"/>
</dbReference>
<evidence type="ECO:0000313" key="4">
    <source>
        <dbReference type="EMBL" id="MBB3933569.1"/>
    </source>
</evidence>
<dbReference type="CDD" id="cd06257">
    <property type="entry name" value="DnaJ"/>
    <property type="match status" value="1"/>
</dbReference>
<evidence type="ECO:0000256" key="1">
    <source>
        <dbReference type="SAM" id="Coils"/>
    </source>
</evidence>
<keyword evidence="4" id="KW-0238">DNA-binding</keyword>
<protein>
    <submittedName>
        <fullName evidence="4">Curved DNA-binding protein CbpA</fullName>
    </submittedName>
</protein>
<dbReference type="Gene3D" id="1.10.287.110">
    <property type="entry name" value="DnaJ domain"/>
    <property type="match status" value="1"/>
</dbReference>
<dbReference type="GO" id="GO:0005737">
    <property type="term" value="C:cytoplasm"/>
    <property type="evidence" value="ECO:0007669"/>
    <property type="project" value="TreeGrafter"/>
</dbReference>
<dbReference type="PANTHER" id="PTHR44144:SF1">
    <property type="entry name" value="DNAJ HOMOLOG SUBFAMILY C MEMBER 9"/>
    <property type="match status" value="1"/>
</dbReference>
<keyword evidence="5" id="KW-1185">Reference proteome</keyword>
<keyword evidence="1" id="KW-0175">Coiled coil</keyword>
<feature type="region of interest" description="Disordered" evidence="2">
    <location>
        <begin position="195"/>
        <end position="225"/>
    </location>
</feature>
<organism evidence="4 5">
    <name type="scientific">Kaistia hirudinis</name>
    <dbReference type="NCBI Taxonomy" id="1293440"/>
    <lineage>
        <taxon>Bacteria</taxon>
        <taxon>Pseudomonadati</taxon>
        <taxon>Pseudomonadota</taxon>
        <taxon>Alphaproteobacteria</taxon>
        <taxon>Hyphomicrobiales</taxon>
        <taxon>Kaistiaceae</taxon>
        <taxon>Kaistia</taxon>
    </lineage>
</organism>
<dbReference type="Proteomes" id="UP000553963">
    <property type="component" value="Unassembled WGS sequence"/>
</dbReference>
<gene>
    <name evidence="4" type="ORF">GGR25_004642</name>
</gene>
<evidence type="ECO:0000313" key="5">
    <source>
        <dbReference type="Proteomes" id="UP000553963"/>
    </source>
</evidence>
<dbReference type="GO" id="GO:0003677">
    <property type="term" value="F:DNA binding"/>
    <property type="evidence" value="ECO:0007669"/>
    <property type="project" value="UniProtKB-KW"/>
</dbReference>
<dbReference type="InterPro" id="IPR036869">
    <property type="entry name" value="J_dom_sf"/>
</dbReference>
<dbReference type="RefSeq" id="WP_183401207.1">
    <property type="nucleotide sequence ID" value="NZ_JACIDS010000006.1"/>
</dbReference>
<feature type="coiled-coil region" evidence="1">
    <location>
        <begin position="122"/>
        <end position="176"/>
    </location>
</feature>
<dbReference type="PRINTS" id="PR00625">
    <property type="entry name" value="JDOMAIN"/>
</dbReference>
<name>A0A840ATI5_9HYPH</name>
<evidence type="ECO:0000259" key="3">
    <source>
        <dbReference type="PROSITE" id="PS50076"/>
    </source>
</evidence>